<protein>
    <recommendedName>
        <fullName evidence="18">Bifunctional protein GlmU</fullName>
    </recommendedName>
    <domain>
        <recommendedName>
            <fullName evidence="18">UDP-N-acetylglucosamine pyrophosphorylase</fullName>
            <ecNumber evidence="18">2.7.7.23</ecNumber>
        </recommendedName>
        <alternativeName>
            <fullName evidence="18">N-acetylglucosamine-1-phosphate uridyltransferase</fullName>
        </alternativeName>
    </domain>
    <domain>
        <recommendedName>
            <fullName evidence="18">Glucosamine-1-phosphate N-acetyltransferase</fullName>
            <ecNumber evidence="18">2.3.1.157</ecNumber>
        </recommendedName>
    </domain>
</protein>
<evidence type="ECO:0000256" key="2">
    <source>
        <dbReference type="ARBA" id="ARBA00007707"/>
    </source>
</evidence>
<dbReference type="SUPFAM" id="SSF53448">
    <property type="entry name" value="Nucleotide-diphospho-sugar transferases"/>
    <property type="match status" value="1"/>
</dbReference>
<feature type="binding site" evidence="18">
    <location>
        <position position="447"/>
    </location>
    <ligand>
        <name>acetyl-CoA</name>
        <dbReference type="ChEBI" id="CHEBI:57288"/>
    </ligand>
</feature>
<dbReference type="RefSeq" id="WP_169276630.1">
    <property type="nucleotide sequence ID" value="NZ_JABBCP010000001.1"/>
</dbReference>
<dbReference type="EC" id="2.7.7.23" evidence="18"/>
<dbReference type="Proteomes" id="UP000546970">
    <property type="component" value="Unassembled WGS sequence"/>
</dbReference>
<feature type="binding site" evidence="18">
    <location>
        <begin position="8"/>
        <end position="11"/>
    </location>
    <ligand>
        <name>UDP-N-acetyl-alpha-D-glucosamine</name>
        <dbReference type="ChEBI" id="CHEBI:57705"/>
    </ligand>
</feature>
<reference evidence="20 21" key="1">
    <citation type="submission" date="2020-04" db="EMBL/GenBank/DDBJ databases">
        <title>Collinsella sp. KGMB02528 nov., an anaerobic actinobacterium isolated from human feces.</title>
        <authorList>
            <person name="Han K.-I."/>
            <person name="Eom M.K."/>
            <person name="Kim J.-S."/>
            <person name="Lee K.C."/>
            <person name="Suh M.K."/>
            <person name="Park S.-H."/>
            <person name="Lee J.H."/>
            <person name="Kang S.W."/>
            <person name="Park J.-E."/>
            <person name="Oh B.S."/>
            <person name="Yu S.Y."/>
            <person name="Choi S.-H."/>
            <person name="Lee D.H."/>
            <person name="Yoon H."/>
            <person name="Kim B.-Y."/>
            <person name="Lee J.H."/>
            <person name="Lee J.-S."/>
        </authorList>
    </citation>
    <scope>NUCLEOTIDE SEQUENCE [LARGE SCALE GENOMIC DNA]</scope>
    <source>
        <strain evidence="20 21">KGMB02528</strain>
    </source>
</reference>
<feature type="binding site" evidence="18">
    <location>
        <position position="387"/>
    </location>
    <ligand>
        <name>acetyl-CoA</name>
        <dbReference type="ChEBI" id="CHEBI:57288"/>
    </ligand>
</feature>
<comment type="pathway">
    <text evidence="18">Nucleotide-sugar biosynthesis; UDP-N-acetyl-alpha-D-glucosamine biosynthesis; UDP-N-acetyl-alpha-D-glucosamine from N-acetyl-alpha-D-glucosamine 1-phosphate: step 1/1.</text>
</comment>
<evidence type="ECO:0000256" key="1">
    <source>
        <dbReference type="ARBA" id="ARBA00004496"/>
    </source>
</evidence>
<dbReference type="Pfam" id="PF12804">
    <property type="entry name" value="NTP_transf_3"/>
    <property type="match status" value="1"/>
</dbReference>
<feature type="active site" description="Proton acceptor" evidence="18">
    <location>
        <position position="370"/>
    </location>
</feature>
<dbReference type="GO" id="GO:0005737">
    <property type="term" value="C:cytoplasm"/>
    <property type="evidence" value="ECO:0007669"/>
    <property type="project" value="UniProtKB-SubCell"/>
</dbReference>
<evidence type="ECO:0000256" key="18">
    <source>
        <dbReference type="HAMAP-Rule" id="MF_01631"/>
    </source>
</evidence>
<gene>
    <name evidence="18 20" type="primary">glmU</name>
    <name evidence="20" type="ORF">HF320_00645</name>
</gene>
<dbReference type="PANTHER" id="PTHR43584">
    <property type="entry name" value="NUCLEOTIDYL TRANSFERASE"/>
    <property type="match status" value="1"/>
</dbReference>
<dbReference type="GO" id="GO:0006048">
    <property type="term" value="P:UDP-N-acetylglucosamine biosynthetic process"/>
    <property type="evidence" value="ECO:0007669"/>
    <property type="project" value="UniProtKB-UniPathway"/>
</dbReference>
<feature type="binding site" evidence="18">
    <location>
        <position position="384"/>
    </location>
    <ligand>
        <name>UDP-N-acetyl-alpha-D-glucosamine</name>
        <dbReference type="ChEBI" id="CHEBI:57705"/>
    </ligand>
</feature>
<keyword evidence="11 18" id="KW-0573">Peptidoglycan synthesis</keyword>
<feature type="region of interest" description="Pyrophosphorylase" evidence="18">
    <location>
        <begin position="1"/>
        <end position="237"/>
    </location>
</feature>
<comment type="function">
    <text evidence="17 18">Catalyzes the last two sequential reactions in the de novo biosynthetic pathway for UDP-N-acetylglucosamine (UDP-GlcNAc). The C-terminal domain catalyzes the transfer of acetyl group from acetyl coenzyme A to glucosamine-1-phosphate (GlcN-1-P) to produce N-acetylglucosamine-1-phosphate (GlcNAc-1-P), which is converted into UDP-GlcNAc by the transfer of uridine 5-monophosphate (from uridine 5-triphosphate), a reaction catalyzed by the N-terminal domain.</text>
</comment>
<dbReference type="InterPro" id="IPR025877">
    <property type="entry name" value="MobA-like_NTP_Trfase"/>
</dbReference>
<dbReference type="GO" id="GO:0008360">
    <property type="term" value="P:regulation of cell shape"/>
    <property type="evidence" value="ECO:0007669"/>
    <property type="project" value="UniProtKB-KW"/>
</dbReference>
<dbReference type="InterPro" id="IPR011004">
    <property type="entry name" value="Trimer_LpxA-like_sf"/>
</dbReference>
<dbReference type="GO" id="GO:0071555">
    <property type="term" value="P:cell wall organization"/>
    <property type="evidence" value="ECO:0007669"/>
    <property type="project" value="UniProtKB-KW"/>
</dbReference>
<dbReference type="UniPathway" id="UPA00973"/>
<dbReference type="Pfam" id="PF00132">
    <property type="entry name" value="Hexapep"/>
    <property type="match status" value="1"/>
</dbReference>
<evidence type="ECO:0000256" key="14">
    <source>
        <dbReference type="ARBA" id="ARBA00023316"/>
    </source>
</evidence>
<evidence type="ECO:0000256" key="13">
    <source>
        <dbReference type="ARBA" id="ARBA00023315"/>
    </source>
</evidence>
<dbReference type="InterPro" id="IPR038009">
    <property type="entry name" value="GlmU_C_LbH"/>
</dbReference>
<feature type="binding site" evidence="18">
    <location>
        <position position="373"/>
    </location>
    <ligand>
        <name>UDP-N-acetyl-alpha-D-glucosamine</name>
        <dbReference type="ChEBI" id="CHEBI:57705"/>
    </ligand>
</feature>
<dbReference type="GO" id="GO:0003977">
    <property type="term" value="F:UDP-N-acetylglucosamine diphosphorylase activity"/>
    <property type="evidence" value="ECO:0007669"/>
    <property type="project" value="UniProtKB-UniRule"/>
</dbReference>
<keyword evidence="14 18" id="KW-0961">Cell wall biogenesis/degradation</keyword>
<evidence type="ECO:0000256" key="16">
    <source>
        <dbReference type="ARBA" id="ARBA00048493"/>
    </source>
</evidence>
<comment type="subcellular location">
    <subcellularLocation>
        <location evidence="1 18">Cytoplasm</location>
    </subcellularLocation>
</comment>
<keyword evidence="7 18" id="KW-0479">Metal-binding</keyword>
<dbReference type="EC" id="2.3.1.157" evidence="18"/>
<comment type="subunit">
    <text evidence="18">Homotrimer.</text>
</comment>
<evidence type="ECO:0000259" key="19">
    <source>
        <dbReference type="Pfam" id="PF12804"/>
    </source>
</evidence>
<dbReference type="HAMAP" id="MF_01631">
    <property type="entry name" value="GlmU"/>
    <property type="match status" value="1"/>
</dbReference>
<evidence type="ECO:0000313" key="20">
    <source>
        <dbReference type="EMBL" id="NMF54848.1"/>
    </source>
</evidence>
<feature type="binding site" evidence="18">
    <location>
        <begin position="393"/>
        <end position="394"/>
    </location>
    <ligand>
        <name>acetyl-CoA</name>
        <dbReference type="ChEBI" id="CHEBI:57288"/>
    </ligand>
</feature>
<dbReference type="InterPro" id="IPR029044">
    <property type="entry name" value="Nucleotide-diphossugar_trans"/>
</dbReference>
<accession>A0A7X9UAF7</accession>
<proteinExistence type="inferred from homology"/>
<dbReference type="Gene3D" id="3.90.550.10">
    <property type="entry name" value="Spore Coat Polysaccharide Biosynthesis Protein SpsA, Chain A"/>
    <property type="match status" value="1"/>
</dbReference>
<dbReference type="Pfam" id="PF14602">
    <property type="entry name" value="Hexapep_2"/>
    <property type="match status" value="1"/>
</dbReference>
<keyword evidence="10 18" id="KW-0133">Cell shape</keyword>
<dbReference type="InterPro" id="IPR050065">
    <property type="entry name" value="GlmU-like"/>
</dbReference>
<feature type="binding site" evidence="18">
    <location>
        <position position="235"/>
    </location>
    <ligand>
        <name>Mg(2+)</name>
        <dbReference type="ChEBI" id="CHEBI:18420"/>
    </ligand>
</feature>
<feature type="binding site" evidence="18">
    <location>
        <position position="430"/>
    </location>
    <ligand>
        <name>acetyl-CoA</name>
        <dbReference type="ChEBI" id="CHEBI:57288"/>
    </ligand>
</feature>
<dbReference type="CDD" id="cd03353">
    <property type="entry name" value="LbH_GlmU_C"/>
    <property type="match status" value="1"/>
</dbReference>
<dbReference type="CDD" id="cd02540">
    <property type="entry name" value="GT2_GlmU_N_bac"/>
    <property type="match status" value="1"/>
</dbReference>
<evidence type="ECO:0000256" key="12">
    <source>
        <dbReference type="ARBA" id="ARBA00023268"/>
    </source>
</evidence>
<organism evidence="20 21">
    <name type="scientific">Collinsella acetigenes</name>
    <dbReference type="NCBI Taxonomy" id="2713419"/>
    <lineage>
        <taxon>Bacteria</taxon>
        <taxon>Bacillati</taxon>
        <taxon>Actinomycetota</taxon>
        <taxon>Coriobacteriia</taxon>
        <taxon>Coriobacteriales</taxon>
        <taxon>Coriobacteriaceae</taxon>
        <taxon>Collinsella</taxon>
    </lineage>
</organism>
<feature type="binding site" evidence="18">
    <location>
        <position position="340"/>
    </location>
    <ligand>
        <name>UDP-N-acetyl-alpha-D-glucosamine</name>
        <dbReference type="ChEBI" id="CHEBI:57705"/>
    </ligand>
</feature>
<evidence type="ECO:0000256" key="15">
    <source>
        <dbReference type="ARBA" id="ARBA00048247"/>
    </source>
</evidence>
<dbReference type="SUPFAM" id="SSF51161">
    <property type="entry name" value="Trimeric LpxA-like enzymes"/>
    <property type="match status" value="1"/>
</dbReference>
<dbReference type="Gene3D" id="2.160.10.10">
    <property type="entry name" value="Hexapeptide repeat proteins"/>
    <property type="match status" value="1"/>
</dbReference>
<comment type="caution">
    <text evidence="18">Lacks conserved residue(s) required for the propagation of feature annotation.</text>
</comment>
<comment type="pathway">
    <text evidence="18">Bacterial outer membrane biogenesis; LPS lipid A biosynthesis.</text>
</comment>
<evidence type="ECO:0000256" key="10">
    <source>
        <dbReference type="ARBA" id="ARBA00022960"/>
    </source>
</evidence>
<evidence type="ECO:0000256" key="4">
    <source>
        <dbReference type="ARBA" id="ARBA00022490"/>
    </source>
</evidence>
<feature type="binding site" evidence="18">
    <location>
        <position position="109"/>
    </location>
    <ligand>
        <name>Mg(2+)</name>
        <dbReference type="ChEBI" id="CHEBI:18420"/>
    </ligand>
</feature>
<feature type="binding site" evidence="18">
    <location>
        <position position="235"/>
    </location>
    <ligand>
        <name>UDP-N-acetyl-alpha-D-glucosamine</name>
        <dbReference type="ChEBI" id="CHEBI:57705"/>
    </ligand>
</feature>
<feature type="domain" description="MobA-like NTP transferase" evidence="19">
    <location>
        <begin position="5"/>
        <end position="143"/>
    </location>
</feature>
<dbReference type="GO" id="GO:0000287">
    <property type="term" value="F:magnesium ion binding"/>
    <property type="evidence" value="ECO:0007669"/>
    <property type="project" value="UniProtKB-UniRule"/>
</dbReference>
<comment type="catalytic activity">
    <reaction evidence="15 18">
        <text>alpha-D-glucosamine 1-phosphate + acetyl-CoA = N-acetyl-alpha-D-glucosamine 1-phosphate + CoA + H(+)</text>
        <dbReference type="Rhea" id="RHEA:13725"/>
        <dbReference type="ChEBI" id="CHEBI:15378"/>
        <dbReference type="ChEBI" id="CHEBI:57287"/>
        <dbReference type="ChEBI" id="CHEBI:57288"/>
        <dbReference type="ChEBI" id="CHEBI:57776"/>
        <dbReference type="ChEBI" id="CHEBI:58516"/>
        <dbReference type="EC" id="2.3.1.157"/>
    </reaction>
</comment>
<feature type="binding site" evidence="18">
    <location>
        <begin position="84"/>
        <end position="85"/>
    </location>
    <ligand>
        <name>UDP-N-acetyl-alpha-D-glucosamine</name>
        <dbReference type="ChEBI" id="CHEBI:57705"/>
    </ligand>
</feature>
<comment type="caution">
    <text evidence="20">The sequence shown here is derived from an EMBL/GenBank/DDBJ whole genome shotgun (WGS) entry which is preliminary data.</text>
</comment>
<dbReference type="GO" id="GO:0009245">
    <property type="term" value="P:lipid A biosynthetic process"/>
    <property type="evidence" value="ECO:0007669"/>
    <property type="project" value="UniProtKB-UniRule"/>
</dbReference>
<name>A0A7X9UAF7_9ACTN</name>
<feature type="binding site" evidence="18">
    <location>
        <position position="177"/>
    </location>
    <ligand>
        <name>UDP-N-acetyl-alpha-D-glucosamine</name>
        <dbReference type="ChEBI" id="CHEBI:57705"/>
    </ligand>
</feature>
<sequence>MDATAIILAAGEGTRMKSNHAKVSHKILGKPMINWIVDATIAAGCSRVIVVVGSHADEVRALLQDAYVNSPITVETVEQVERLGTGHAVKVAIEACGIDAGPVVVLNGDLPLIQADTVAKFAQTVDGGTYAAAALTFTPPEPFGYGRIELDEDGSIARIIEQKDCTPEQSETLLECNAGCYAFDGAQLKQHIGEITNDNAQSEYYLPDMLEILKGAGQSVTIFHCDDYRDGLGVNSRAQLAELTAIARDRINAHWMAEGVTFLDPTQAWVGPDATIGRDTIVWPQTHLIGNTHVGENCQLGPNSRLIDTQVGNGCVVDETVSIEAVLENNVNCGPRAYLRPGTHMLDGSKAGTHVEIKKSTIGRGSKVPHLSYIGDTTMGEGVNVGAGSITCNYDGKHKNPTTIGDRTFIGSDTMMVAPVNIGSDAVTGAGGTITKDVPDGALALERTKQCIIEGWGTRHNAGN</sequence>
<keyword evidence="8 18" id="KW-0677">Repeat</keyword>
<dbReference type="EMBL" id="JABBCP010000001">
    <property type="protein sequence ID" value="NMF54848.1"/>
    <property type="molecule type" value="Genomic_DNA"/>
</dbReference>
<feature type="region of interest" description="N-acetyltransferase" evidence="18">
    <location>
        <begin position="259"/>
        <end position="464"/>
    </location>
</feature>
<dbReference type="GO" id="GO:0000902">
    <property type="term" value="P:cell morphogenesis"/>
    <property type="evidence" value="ECO:0007669"/>
    <property type="project" value="UniProtKB-UniRule"/>
</dbReference>
<dbReference type="UniPathway" id="UPA00113">
    <property type="reaction ID" value="UER00532"/>
</dbReference>
<feature type="binding site" evidence="18">
    <location>
        <position position="22"/>
    </location>
    <ligand>
        <name>UDP-N-acetyl-alpha-D-glucosamine</name>
        <dbReference type="ChEBI" id="CHEBI:57705"/>
    </ligand>
</feature>
<evidence type="ECO:0000256" key="3">
    <source>
        <dbReference type="ARBA" id="ARBA00007947"/>
    </source>
</evidence>
<comment type="similarity">
    <text evidence="2 18">In the C-terminal section; belongs to the transferase hexapeptide repeat family.</text>
</comment>
<feature type="binding site" evidence="18">
    <location>
        <position position="161"/>
    </location>
    <ligand>
        <name>UDP-N-acetyl-alpha-D-glucosamine</name>
        <dbReference type="ChEBI" id="CHEBI:57705"/>
    </ligand>
</feature>
<feature type="region of interest" description="Linker" evidence="18">
    <location>
        <begin position="238"/>
        <end position="258"/>
    </location>
</feature>
<comment type="cofactor">
    <cofactor evidence="18">
        <name>Mg(2+)</name>
        <dbReference type="ChEBI" id="CHEBI:18420"/>
    </cofactor>
    <text evidence="18">Binds 1 Mg(2+) ion per subunit.</text>
</comment>
<evidence type="ECO:0000256" key="6">
    <source>
        <dbReference type="ARBA" id="ARBA00022695"/>
    </source>
</evidence>
<evidence type="ECO:0000256" key="7">
    <source>
        <dbReference type="ARBA" id="ARBA00022723"/>
    </source>
</evidence>
<dbReference type="InterPro" id="IPR001451">
    <property type="entry name" value="Hexapep"/>
</dbReference>
<evidence type="ECO:0000256" key="11">
    <source>
        <dbReference type="ARBA" id="ARBA00022984"/>
    </source>
</evidence>
<dbReference type="GO" id="GO:0016020">
    <property type="term" value="C:membrane"/>
    <property type="evidence" value="ECO:0007669"/>
    <property type="project" value="GOC"/>
</dbReference>
<comment type="catalytic activity">
    <reaction evidence="16 18">
        <text>N-acetyl-alpha-D-glucosamine 1-phosphate + UTP + H(+) = UDP-N-acetyl-alpha-D-glucosamine + diphosphate</text>
        <dbReference type="Rhea" id="RHEA:13509"/>
        <dbReference type="ChEBI" id="CHEBI:15378"/>
        <dbReference type="ChEBI" id="CHEBI:33019"/>
        <dbReference type="ChEBI" id="CHEBI:46398"/>
        <dbReference type="ChEBI" id="CHEBI:57705"/>
        <dbReference type="ChEBI" id="CHEBI:57776"/>
        <dbReference type="EC" id="2.7.7.23"/>
    </reaction>
</comment>
<evidence type="ECO:0000256" key="5">
    <source>
        <dbReference type="ARBA" id="ARBA00022679"/>
    </source>
</evidence>
<dbReference type="PANTHER" id="PTHR43584:SF3">
    <property type="entry name" value="BIFUNCTIONAL PROTEIN GLMU"/>
    <property type="match status" value="1"/>
</dbReference>
<evidence type="ECO:0000256" key="8">
    <source>
        <dbReference type="ARBA" id="ARBA00022737"/>
    </source>
</evidence>
<comment type="pathway">
    <text evidence="18">Nucleotide-sugar biosynthesis; UDP-N-acetyl-alpha-D-glucosamine biosynthesis; N-acetyl-alpha-D-glucosamine 1-phosphate from alpha-D-glucosamine 6-phosphate (route II): step 2/2.</text>
</comment>
<comment type="similarity">
    <text evidence="3 18">In the N-terminal section; belongs to the N-acetylglucosamine-1-phosphate uridyltransferase family.</text>
</comment>
<evidence type="ECO:0000256" key="9">
    <source>
        <dbReference type="ARBA" id="ARBA00022842"/>
    </source>
</evidence>
<feature type="binding site" evidence="18">
    <location>
        <position position="412"/>
    </location>
    <ligand>
        <name>acetyl-CoA</name>
        <dbReference type="ChEBI" id="CHEBI:57288"/>
    </ligand>
</feature>
<dbReference type="GO" id="GO:0019134">
    <property type="term" value="F:glucosamine-1-phosphate N-acetyltransferase activity"/>
    <property type="evidence" value="ECO:0007669"/>
    <property type="project" value="UniProtKB-UniRule"/>
</dbReference>
<evidence type="ECO:0000313" key="21">
    <source>
        <dbReference type="Proteomes" id="UP000546970"/>
    </source>
</evidence>
<keyword evidence="12 18" id="KW-0511">Multifunctional enzyme</keyword>
<keyword evidence="9 18" id="KW-0460">Magnesium</keyword>
<keyword evidence="21" id="KW-1185">Reference proteome</keyword>
<evidence type="ECO:0000256" key="17">
    <source>
        <dbReference type="ARBA" id="ARBA00049628"/>
    </source>
</evidence>
<dbReference type="GO" id="GO:0009252">
    <property type="term" value="P:peptidoglycan biosynthetic process"/>
    <property type="evidence" value="ECO:0007669"/>
    <property type="project" value="UniProtKB-UniRule"/>
</dbReference>
<feature type="binding site" evidence="18">
    <location>
        <position position="79"/>
    </location>
    <ligand>
        <name>UDP-N-acetyl-alpha-D-glucosamine</name>
        <dbReference type="ChEBI" id="CHEBI:57705"/>
    </ligand>
</feature>
<keyword evidence="13 18" id="KW-0012">Acyltransferase</keyword>
<keyword evidence="6 18" id="KW-0548">Nucleotidyltransferase</keyword>
<keyword evidence="4 18" id="KW-0963">Cytoplasm</keyword>
<dbReference type="NCBIfam" id="TIGR01173">
    <property type="entry name" value="glmU"/>
    <property type="match status" value="1"/>
</dbReference>
<keyword evidence="5 18" id="KW-0808">Transferase</keyword>
<feature type="binding site" evidence="18">
    <location>
        <position position="146"/>
    </location>
    <ligand>
        <name>UDP-N-acetyl-alpha-D-glucosamine</name>
        <dbReference type="ChEBI" id="CHEBI:57705"/>
    </ligand>
</feature>
<dbReference type="AlphaFoldDB" id="A0A7X9UAF7"/>
<feature type="binding site" evidence="18">
    <location>
        <position position="358"/>
    </location>
    <ligand>
        <name>UDP-N-acetyl-alpha-D-glucosamine</name>
        <dbReference type="ChEBI" id="CHEBI:57705"/>
    </ligand>
</feature>
<dbReference type="InterPro" id="IPR005882">
    <property type="entry name" value="Bifunctional_GlmU"/>
</dbReference>